<reference evidence="2" key="1">
    <citation type="journal article" date="2020" name="J. Eukaryot. Microbiol.">
        <title>De novo Sequencing, Assembly and Annotation of the Transcriptome for the Free-Living Testate Amoeba Arcella intermedia.</title>
        <authorList>
            <person name="Ribeiro G.M."/>
            <person name="Porfirio-Sousa A.L."/>
            <person name="Maurer-Alcala X.X."/>
            <person name="Katz L.A."/>
            <person name="Lahr D.J.G."/>
        </authorList>
    </citation>
    <scope>NUCLEOTIDE SEQUENCE</scope>
</reference>
<dbReference type="SUPFAM" id="SSF56112">
    <property type="entry name" value="Protein kinase-like (PK-like)"/>
    <property type="match status" value="1"/>
</dbReference>
<dbReference type="GO" id="GO:0004672">
    <property type="term" value="F:protein kinase activity"/>
    <property type="evidence" value="ECO:0007669"/>
    <property type="project" value="InterPro"/>
</dbReference>
<organism evidence="2">
    <name type="scientific">Arcella intermedia</name>
    <dbReference type="NCBI Taxonomy" id="1963864"/>
    <lineage>
        <taxon>Eukaryota</taxon>
        <taxon>Amoebozoa</taxon>
        <taxon>Tubulinea</taxon>
        <taxon>Elardia</taxon>
        <taxon>Arcellinida</taxon>
        <taxon>Sphaerothecina</taxon>
        <taxon>Arcellidae</taxon>
        <taxon>Arcella</taxon>
    </lineage>
</organism>
<dbReference type="GO" id="GO:0005524">
    <property type="term" value="F:ATP binding"/>
    <property type="evidence" value="ECO:0007669"/>
    <property type="project" value="InterPro"/>
</dbReference>
<sequence length="70" mass="8118">MYILLCGYPPFNSDTTPELFESILEANYTFELSDWDPISQEAKGLISCLLILDPKQRYTASEALDHQWFK</sequence>
<evidence type="ECO:0000313" key="2">
    <source>
        <dbReference type="EMBL" id="NDV41481.1"/>
    </source>
</evidence>
<dbReference type="EMBL" id="GIBP01012512">
    <property type="protein sequence ID" value="NDV41481.1"/>
    <property type="molecule type" value="Transcribed_RNA"/>
</dbReference>
<dbReference type="InterPro" id="IPR000719">
    <property type="entry name" value="Prot_kinase_dom"/>
</dbReference>
<dbReference type="AlphaFoldDB" id="A0A6B2LY90"/>
<dbReference type="Gene3D" id="1.10.510.10">
    <property type="entry name" value="Transferase(Phosphotransferase) domain 1"/>
    <property type="match status" value="1"/>
</dbReference>
<proteinExistence type="predicted"/>
<dbReference type="Pfam" id="PF00069">
    <property type="entry name" value="Pkinase"/>
    <property type="match status" value="1"/>
</dbReference>
<name>A0A6B2LY90_9EUKA</name>
<dbReference type="InterPro" id="IPR011009">
    <property type="entry name" value="Kinase-like_dom_sf"/>
</dbReference>
<accession>A0A6B2LY90</accession>
<dbReference type="PROSITE" id="PS50011">
    <property type="entry name" value="PROTEIN_KINASE_DOM"/>
    <property type="match status" value="1"/>
</dbReference>
<protein>
    <recommendedName>
        <fullName evidence="1">Protein kinase domain-containing protein</fullName>
    </recommendedName>
</protein>
<evidence type="ECO:0000259" key="1">
    <source>
        <dbReference type="PROSITE" id="PS50011"/>
    </source>
</evidence>
<dbReference type="PANTHER" id="PTHR24347">
    <property type="entry name" value="SERINE/THREONINE-PROTEIN KINASE"/>
    <property type="match status" value="1"/>
</dbReference>
<feature type="domain" description="Protein kinase" evidence="1">
    <location>
        <begin position="1"/>
        <end position="69"/>
    </location>
</feature>